<reference evidence="1 2" key="1">
    <citation type="submission" date="2023-05" db="EMBL/GenBank/DDBJ databases">
        <title>Genome sequence of Pinibacter sp. MAH-24.</title>
        <authorList>
            <person name="Huq M.A."/>
        </authorList>
    </citation>
    <scope>NUCLEOTIDE SEQUENCE [LARGE SCALE GENOMIC DNA]</scope>
    <source>
        <strain evidence="1 2">MAH-24</strain>
    </source>
</reference>
<evidence type="ECO:0000313" key="1">
    <source>
        <dbReference type="EMBL" id="MDI3320567.1"/>
    </source>
</evidence>
<evidence type="ECO:0008006" key="3">
    <source>
        <dbReference type="Google" id="ProtNLM"/>
    </source>
</evidence>
<name>A0ABT6RFC6_9BACT</name>
<evidence type="ECO:0000313" key="2">
    <source>
        <dbReference type="Proteomes" id="UP001226434"/>
    </source>
</evidence>
<comment type="caution">
    <text evidence="1">The sequence shown here is derived from an EMBL/GenBank/DDBJ whole genome shotgun (WGS) entry which is preliminary data.</text>
</comment>
<gene>
    <name evidence="1" type="ORF">QJ048_12325</name>
</gene>
<dbReference type="PROSITE" id="PS51257">
    <property type="entry name" value="PROKAR_LIPOPROTEIN"/>
    <property type="match status" value="1"/>
</dbReference>
<protein>
    <recommendedName>
        <fullName evidence="3">Beta-lactamase-inhibitor-like PepSY-like domain-containing protein</fullName>
    </recommendedName>
</protein>
<dbReference type="RefSeq" id="WP_282334663.1">
    <property type="nucleotide sequence ID" value="NZ_JASBRG010000007.1"/>
</dbReference>
<keyword evidence="2" id="KW-1185">Reference proteome</keyword>
<accession>A0ABT6RFC6</accession>
<proteinExistence type="predicted"/>
<sequence length="171" mass="19443">MIAIRRLLFLSLLNVSIVSCEQHAKIIVQDVRITESVDDVAPPAPEEVSHFKTLQDWLVNVCDSSKPQKTIDKFKLGIFEGENEKILYLVGTNTYKEGENQSAIRIEFEPAHNYLLLPEKEYNLAHKELVDKLTGQLKDFTNTSTFQNSFLTKANTVVFETNGQVIWKKGS</sequence>
<dbReference type="EMBL" id="JASBRG010000007">
    <property type="protein sequence ID" value="MDI3320567.1"/>
    <property type="molecule type" value="Genomic_DNA"/>
</dbReference>
<organism evidence="1 2">
    <name type="scientific">Pinibacter soli</name>
    <dbReference type="NCBI Taxonomy" id="3044211"/>
    <lineage>
        <taxon>Bacteria</taxon>
        <taxon>Pseudomonadati</taxon>
        <taxon>Bacteroidota</taxon>
        <taxon>Chitinophagia</taxon>
        <taxon>Chitinophagales</taxon>
        <taxon>Chitinophagaceae</taxon>
        <taxon>Pinibacter</taxon>
    </lineage>
</organism>
<dbReference type="Proteomes" id="UP001226434">
    <property type="component" value="Unassembled WGS sequence"/>
</dbReference>